<gene>
    <name evidence="1" type="ORF">D2T29_13945</name>
</gene>
<dbReference type="Proteomes" id="UP000284451">
    <property type="component" value="Unassembled WGS sequence"/>
</dbReference>
<evidence type="ECO:0000313" key="2">
    <source>
        <dbReference type="Proteomes" id="UP000284451"/>
    </source>
</evidence>
<accession>A0A443KAT1</accession>
<dbReference type="EMBL" id="SAUY01000018">
    <property type="protein sequence ID" value="RWR29878.1"/>
    <property type="molecule type" value="Genomic_DNA"/>
</dbReference>
<organism evidence="1 2">
    <name type="scientific">Paenirhodobacter populi</name>
    <dbReference type="NCBI Taxonomy" id="2306993"/>
    <lineage>
        <taxon>Bacteria</taxon>
        <taxon>Pseudomonadati</taxon>
        <taxon>Pseudomonadota</taxon>
        <taxon>Alphaproteobacteria</taxon>
        <taxon>Rhodobacterales</taxon>
        <taxon>Rhodobacter group</taxon>
        <taxon>Paenirhodobacter</taxon>
    </lineage>
</organism>
<reference evidence="1 2" key="1">
    <citation type="submission" date="2019-01" db="EMBL/GenBank/DDBJ databases">
        <title>Sinorhodobacter populi sp. nov. isolated from the symptomatic bark tissue of Populus euramericana canker.</title>
        <authorList>
            <person name="Xu G."/>
        </authorList>
    </citation>
    <scope>NUCLEOTIDE SEQUENCE [LARGE SCALE GENOMIC DNA]</scope>
    <source>
        <strain evidence="1 2">07D10-4-3</strain>
    </source>
</reference>
<name>A0A443KAT1_9RHOB</name>
<proteinExistence type="predicted"/>
<dbReference type="AlphaFoldDB" id="A0A443KAT1"/>
<protein>
    <submittedName>
        <fullName evidence="1">Uncharacterized protein</fullName>
    </submittedName>
</protein>
<comment type="caution">
    <text evidence="1">The sequence shown here is derived from an EMBL/GenBank/DDBJ whole genome shotgun (WGS) entry which is preliminary data.</text>
</comment>
<evidence type="ECO:0000313" key="1">
    <source>
        <dbReference type="EMBL" id="RWR29878.1"/>
    </source>
</evidence>
<reference evidence="1 2" key="2">
    <citation type="submission" date="2019-01" db="EMBL/GenBank/DDBJ databases">
        <authorList>
            <person name="Li Y."/>
        </authorList>
    </citation>
    <scope>NUCLEOTIDE SEQUENCE [LARGE SCALE GENOMIC DNA]</scope>
    <source>
        <strain evidence="1 2">07D10-4-3</strain>
    </source>
</reference>
<sequence>MRGTDEVSGSLSSYVDLEARIPARHPLRKIRQVSRAGEWVAPGENITWGTKFSGMGKPIRVPRVIGDLTGTDLANDIRP</sequence>